<evidence type="ECO:0000313" key="3">
    <source>
        <dbReference type="Proteomes" id="UP000235015"/>
    </source>
</evidence>
<comment type="caution">
    <text evidence="2">The sequence shown here is derived from an EMBL/GenBank/DDBJ whole genome shotgun (WGS) entry which is preliminary data.</text>
</comment>
<feature type="transmembrane region" description="Helical" evidence="1">
    <location>
        <begin position="429"/>
        <end position="448"/>
    </location>
</feature>
<evidence type="ECO:0000313" key="2">
    <source>
        <dbReference type="EMBL" id="PLX61339.1"/>
    </source>
</evidence>
<feature type="transmembrane region" description="Helical" evidence="1">
    <location>
        <begin position="390"/>
        <end position="417"/>
    </location>
</feature>
<reference evidence="2 3" key="1">
    <citation type="submission" date="2017-11" db="EMBL/GenBank/DDBJ databases">
        <title>Genome-resolved metagenomics identifies genetic mobility, metabolic interactions, and unexpected diversity in perchlorate-reducing communities.</title>
        <authorList>
            <person name="Barnum T.P."/>
            <person name="Figueroa I.A."/>
            <person name="Carlstrom C.I."/>
            <person name="Lucas L.N."/>
            <person name="Engelbrektson A.L."/>
            <person name="Coates J.D."/>
        </authorList>
    </citation>
    <scope>NUCLEOTIDE SEQUENCE [LARGE SCALE GENOMIC DNA]</scope>
    <source>
        <strain evidence="2">BM301</strain>
    </source>
</reference>
<feature type="transmembrane region" description="Helical" evidence="1">
    <location>
        <begin position="454"/>
        <end position="470"/>
    </location>
</feature>
<feature type="transmembrane region" description="Helical" evidence="1">
    <location>
        <begin position="65"/>
        <end position="88"/>
    </location>
</feature>
<protein>
    <recommendedName>
        <fullName evidence="4">O-antigen polysaccharide polymerase Wzy</fullName>
    </recommendedName>
</protein>
<dbReference type="Proteomes" id="UP000235015">
    <property type="component" value="Unassembled WGS sequence"/>
</dbReference>
<dbReference type="RefSeq" id="WP_273439503.1">
    <property type="nucleotide sequence ID" value="NZ_PKUN01000018.1"/>
</dbReference>
<feature type="transmembrane region" description="Helical" evidence="1">
    <location>
        <begin position="40"/>
        <end position="58"/>
    </location>
</feature>
<name>A0A2N6CVS4_9GAMM</name>
<keyword evidence="1" id="KW-1133">Transmembrane helix</keyword>
<organism evidence="2 3">
    <name type="scientific">Sedimenticola selenatireducens</name>
    <dbReference type="NCBI Taxonomy" id="191960"/>
    <lineage>
        <taxon>Bacteria</taxon>
        <taxon>Pseudomonadati</taxon>
        <taxon>Pseudomonadota</taxon>
        <taxon>Gammaproteobacteria</taxon>
        <taxon>Chromatiales</taxon>
        <taxon>Sedimenticolaceae</taxon>
        <taxon>Sedimenticola</taxon>
    </lineage>
</organism>
<dbReference type="AlphaFoldDB" id="A0A2N6CVS4"/>
<gene>
    <name evidence="2" type="ORF">C0630_11220</name>
</gene>
<accession>A0A2N6CVS4</accession>
<feature type="transmembrane region" description="Helical" evidence="1">
    <location>
        <begin position="108"/>
        <end position="126"/>
    </location>
</feature>
<proteinExistence type="predicted"/>
<feature type="transmembrane region" description="Helical" evidence="1">
    <location>
        <begin position="272"/>
        <end position="294"/>
    </location>
</feature>
<evidence type="ECO:0000256" key="1">
    <source>
        <dbReference type="SAM" id="Phobius"/>
    </source>
</evidence>
<keyword evidence="1" id="KW-0472">Membrane</keyword>
<keyword evidence="1" id="KW-0812">Transmembrane</keyword>
<sequence>MSPNLEEILSRNIINMLLLIFWGAVLILSVLAFASYPGQGYIYILFTIISNLLLYFGFRNNAIFFDTFIGIFLWLGFWFKLSVRVVFADGVFHEAVGFFGGTGTAFDHALLVASCGLSGFLLASYVREKLSFNYSSKTEGVTQKGLFGFYKNYRKIIWIGFAALFLVVAFTNAYLGIYQRGSITRTILPFGLNGVYKWLLLFGLASVSALILRFEFAIKKQTYLPAMILVFLESLISNVSMLSRGMILNSGALIYGVLAALKPHAIKSSIRFFLVSGVIFAALFLGSVFGVNYLRSGSYVDDQHANQLQTAKKLQTAQNMTNPLFIDRWVGMEGVMAVSSYPYLGWDLWKNALEESYNENETSFYDNNLIESPYIDTDKSAHHFISLPGIIAFFFYPGSFIFLFVSMFSLGAAAALFEAFVFRLGGRNLILCALIAQVIDFRFASFGYVPKQSYLLFGTILLNVIIIFIGDKFLSRFYKNTDTDQTL</sequence>
<feature type="transmembrane region" description="Helical" evidence="1">
    <location>
        <begin position="12"/>
        <end position="34"/>
    </location>
</feature>
<evidence type="ECO:0008006" key="4">
    <source>
        <dbReference type="Google" id="ProtNLM"/>
    </source>
</evidence>
<dbReference type="EMBL" id="PKUN01000018">
    <property type="protein sequence ID" value="PLX61339.1"/>
    <property type="molecule type" value="Genomic_DNA"/>
</dbReference>
<feature type="transmembrane region" description="Helical" evidence="1">
    <location>
        <begin position="195"/>
        <end position="216"/>
    </location>
</feature>
<feature type="transmembrane region" description="Helical" evidence="1">
    <location>
        <begin position="156"/>
        <end position="175"/>
    </location>
</feature>